<evidence type="ECO:0008006" key="3">
    <source>
        <dbReference type="Google" id="ProtNLM"/>
    </source>
</evidence>
<accession>A0A1I6NWA2</accession>
<dbReference type="Proteomes" id="UP000199312">
    <property type="component" value="Unassembled WGS sequence"/>
</dbReference>
<evidence type="ECO:0000313" key="2">
    <source>
        <dbReference type="Proteomes" id="UP000199312"/>
    </source>
</evidence>
<name>A0A1I6NWA2_9FLAO</name>
<gene>
    <name evidence="1" type="ORF">SAMN04488006_0647</name>
</gene>
<protein>
    <recommendedName>
        <fullName evidence="3">Outer membrane protein beta-barrel domain-containing protein</fullName>
    </recommendedName>
</protein>
<dbReference type="STRING" id="593133.SAMN04488006_0647"/>
<dbReference type="RefSeq" id="WP_245780589.1">
    <property type="nucleotide sequence ID" value="NZ_FOZP01000001.1"/>
</dbReference>
<keyword evidence="2" id="KW-1185">Reference proteome</keyword>
<dbReference type="AlphaFoldDB" id="A0A1I6NWA2"/>
<organism evidence="1 2">
    <name type="scientific">Lutibacter maritimus</name>
    <dbReference type="NCBI Taxonomy" id="593133"/>
    <lineage>
        <taxon>Bacteria</taxon>
        <taxon>Pseudomonadati</taxon>
        <taxon>Bacteroidota</taxon>
        <taxon>Flavobacteriia</taxon>
        <taxon>Flavobacteriales</taxon>
        <taxon>Flavobacteriaceae</taxon>
        <taxon>Lutibacter</taxon>
    </lineage>
</organism>
<reference evidence="2" key="1">
    <citation type="submission" date="2016-10" db="EMBL/GenBank/DDBJ databases">
        <authorList>
            <person name="Varghese N."/>
            <person name="Submissions S."/>
        </authorList>
    </citation>
    <scope>NUCLEOTIDE SEQUENCE [LARGE SCALE GENOMIC DNA]</scope>
    <source>
        <strain evidence="2">DSM 24450</strain>
    </source>
</reference>
<dbReference type="InterPro" id="IPR046111">
    <property type="entry name" value="DUF6048"/>
</dbReference>
<sequence length="227" mass="26161">MRISIFIISLFISVAGFCQQENDTIKRKESYGIRIGADISKPIISFLDSDKKGFELTGDVRFLRNYYAAVELGFEDVISTEDYMKFTTKGSFIKVGVNYNAYQNWKGMTNEIYFGGRYGFSFFNQTLNSYTPNIKGTYFEATLLEPNTEFKDLSAHWLEFVVGMKVETFKNLYLGTQISIKKIINTKEPTNFKNLYIPGFNRVFLNDMGIGFNYSISYLIPIVKKNK</sequence>
<proteinExistence type="predicted"/>
<dbReference type="Pfam" id="PF19515">
    <property type="entry name" value="DUF6048"/>
    <property type="match status" value="1"/>
</dbReference>
<dbReference type="EMBL" id="FOZP01000001">
    <property type="protein sequence ID" value="SFS32165.1"/>
    <property type="molecule type" value="Genomic_DNA"/>
</dbReference>
<evidence type="ECO:0000313" key="1">
    <source>
        <dbReference type="EMBL" id="SFS32165.1"/>
    </source>
</evidence>